<protein>
    <submittedName>
        <fullName evidence="1">Uncharacterized protein</fullName>
    </submittedName>
</protein>
<dbReference type="EMBL" id="JXUW01000007">
    <property type="protein sequence ID" value="KJE77148.1"/>
    <property type="molecule type" value="Genomic_DNA"/>
</dbReference>
<evidence type="ECO:0000313" key="1">
    <source>
        <dbReference type="EMBL" id="KJE77148.1"/>
    </source>
</evidence>
<comment type="caution">
    <text evidence="1">The sequence shown here is derived from an EMBL/GenBank/DDBJ whole genome shotgun (WGS) entry which is preliminary data.</text>
</comment>
<proteinExistence type="predicted"/>
<accession>A0A0D8FV26</accession>
<gene>
    <name evidence="1" type="ORF">FEAC_10780</name>
</gene>
<reference evidence="1 2" key="1">
    <citation type="submission" date="2015-01" db="EMBL/GenBank/DDBJ databases">
        <title>Draft genome of the acidophilic iron oxidizer Ferrimicrobium acidiphilum strain T23.</title>
        <authorList>
            <person name="Poehlein A."/>
            <person name="Eisen S."/>
            <person name="Schloemann M."/>
            <person name="Johnson B.D."/>
            <person name="Daniel R."/>
            <person name="Muehling M."/>
        </authorList>
    </citation>
    <scope>NUCLEOTIDE SEQUENCE [LARGE SCALE GENOMIC DNA]</scope>
    <source>
        <strain evidence="1 2">T23</strain>
    </source>
</reference>
<dbReference type="AlphaFoldDB" id="A0A0D8FV26"/>
<keyword evidence="2" id="KW-1185">Reference proteome</keyword>
<organism evidence="1 2">
    <name type="scientific">Ferrimicrobium acidiphilum DSM 19497</name>
    <dbReference type="NCBI Taxonomy" id="1121877"/>
    <lineage>
        <taxon>Bacteria</taxon>
        <taxon>Bacillati</taxon>
        <taxon>Actinomycetota</taxon>
        <taxon>Acidimicrobiia</taxon>
        <taxon>Acidimicrobiales</taxon>
        <taxon>Acidimicrobiaceae</taxon>
        <taxon>Ferrimicrobium</taxon>
    </lineage>
</organism>
<sequence>MVGARLMPGNLAAGDQEVLSTPDAGESFATPDMATNLCHRKCHGILNNHECSRQLLNTIPALSCADANS</sequence>
<evidence type="ECO:0000313" key="2">
    <source>
        <dbReference type="Proteomes" id="UP000032336"/>
    </source>
</evidence>
<dbReference type="Proteomes" id="UP000032336">
    <property type="component" value="Unassembled WGS sequence"/>
</dbReference>
<name>A0A0D8FV26_9ACTN</name>